<keyword evidence="7 14" id="KW-1133">Transmembrane helix</keyword>
<sequence length="477" mass="54369">MEMWSVWLYIISLIIIIATHWIYRWRNPKCNGKLPPGSMGIPFIGETIQFLIPSKSLDVPNFIKKRMNKYGPLFRTNLVGRPVIVSSDPDFNYYLLQREGKLVERWYMDSFSKLLHHDVTQIIIKHGSIHKYLRNLVLGHFGPEPLKDKLLPQLESAISQRLQDWSKQPSIEAKSASSAMIFDFTAKILFSYEPEKSGENIGEIFSNFLQGLMSIPLNIPGTAFHRCLKNQKRAIQMITEILKERRSNPEIHKGDFLDQIVEDMKKDSFWTEEFAIYMMFGLLLASFETISSTLALAIIFLTDNPPVVQKLTEEHEAILKARENRDSGLSWKEYKSLSYTHQVVNESLRLASVAPGILRRAITDIQVDGYTIPKGWTIMVVPAAVQLNPNTFEDPLVFNPSRWEDMGAVAMAKNFIAFGGGSRSCAGAEFSRVLMSVFVHVFVTNYRWTKIKGGDMVRSPALGFGNGFHIRVSEKQL</sequence>
<dbReference type="OMA" id="IPSYYQQ"/>
<evidence type="ECO:0000256" key="4">
    <source>
        <dbReference type="ARBA" id="ARBA00022617"/>
    </source>
</evidence>
<organism evidence="15">
    <name type="scientific">Manihot esculenta</name>
    <name type="common">Cassava</name>
    <name type="synonym">Jatropha manihot</name>
    <dbReference type="NCBI Taxonomy" id="3983"/>
    <lineage>
        <taxon>Eukaryota</taxon>
        <taxon>Viridiplantae</taxon>
        <taxon>Streptophyta</taxon>
        <taxon>Embryophyta</taxon>
        <taxon>Tracheophyta</taxon>
        <taxon>Spermatophyta</taxon>
        <taxon>Magnoliopsida</taxon>
        <taxon>eudicotyledons</taxon>
        <taxon>Gunneridae</taxon>
        <taxon>Pentapetalae</taxon>
        <taxon>rosids</taxon>
        <taxon>fabids</taxon>
        <taxon>Malpighiales</taxon>
        <taxon>Euphorbiaceae</taxon>
        <taxon>Crotonoideae</taxon>
        <taxon>Manihoteae</taxon>
        <taxon>Manihot</taxon>
    </lineage>
</organism>
<keyword evidence="5 14" id="KW-0812">Transmembrane</keyword>
<evidence type="ECO:0000256" key="12">
    <source>
        <dbReference type="PIRSR" id="PIRSR602401-1"/>
    </source>
</evidence>
<proteinExistence type="inferred from homology"/>
<dbReference type="STRING" id="3983.A0A2C9VVZ0"/>
<evidence type="ECO:0000256" key="13">
    <source>
        <dbReference type="RuleBase" id="RU000461"/>
    </source>
</evidence>
<name>A0A2C9VVZ0_MANES</name>
<dbReference type="EMBL" id="CM004391">
    <property type="protein sequence ID" value="OAY50418.1"/>
    <property type="molecule type" value="Genomic_DNA"/>
</dbReference>
<evidence type="ECO:0000256" key="11">
    <source>
        <dbReference type="ARBA" id="ARBA00023136"/>
    </source>
</evidence>
<dbReference type="GO" id="GO:0016705">
    <property type="term" value="F:oxidoreductase activity, acting on paired donors, with incorporation or reduction of molecular oxygen"/>
    <property type="evidence" value="ECO:0007669"/>
    <property type="project" value="InterPro"/>
</dbReference>
<comment type="similarity">
    <text evidence="3 13">Belongs to the cytochrome P450 family.</text>
</comment>
<dbReference type="InterPro" id="IPR017972">
    <property type="entry name" value="Cyt_P450_CS"/>
</dbReference>
<dbReference type="InterPro" id="IPR002401">
    <property type="entry name" value="Cyt_P450_E_grp-I"/>
</dbReference>
<dbReference type="GO" id="GO:0005506">
    <property type="term" value="F:iron ion binding"/>
    <property type="evidence" value="ECO:0007669"/>
    <property type="project" value="InterPro"/>
</dbReference>
<dbReference type="GO" id="GO:0016132">
    <property type="term" value="P:brassinosteroid biosynthetic process"/>
    <property type="evidence" value="ECO:0000318"/>
    <property type="project" value="GO_Central"/>
</dbReference>
<evidence type="ECO:0000256" key="2">
    <source>
        <dbReference type="ARBA" id="ARBA00004167"/>
    </source>
</evidence>
<keyword evidence="4 12" id="KW-0349">Heme</keyword>
<evidence type="ECO:0000256" key="5">
    <source>
        <dbReference type="ARBA" id="ARBA00022692"/>
    </source>
</evidence>
<keyword evidence="10 13" id="KW-0503">Monooxygenase</keyword>
<dbReference type="InterPro" id="IPR036396">
    <property type="entry name" value="Cyt_P450_sf"/>
</dbReference>
<evidence type="ECO:0000256" key="6">
    <source>
        <dbReference type="ARBA" id="ARBA00022723"/>
    </source>
</evidence>
<dbReference type="GO" id="GO:0010268">
    <property type="term" value="P:brassinosteroid homeostasis"/>
    <property type="evidence" value="ECO:0000318"/>
    <property type="project" value="GO_Central"/>
</dbReference>
<dbReference type="SUPFAM" id="SSF48264">
    <property type="entry name" value="Cytochrome P450"/>
    <property type="match status" value="1"/>
</dbReference>
<dbReference type="CDD" id="cd11043">
    <property type="entry name" value="CYP90-like"/>
    <property type="match status" value="1"/>
</dbReference>
<evidence type="ECO:0000256" key="9">
    <source>
        <dbReference type="ARBA" id="ARBA00023004"/>
    </source>
</evidence>
<accession>A0A2C9VVZ0</accession>
<reference evidence="15" key="1">
    <citation type="submission" date="2016-02" db="EMBL/GenBank/DDBJ databases">
        <title>WGS assembly of Manihot esculenta.</title>
        <authorList>
            <person name="Bredeson J.V."/>
            <person name="Prochnik S.E."/>
            <person name="Lyons J.B."/>
            <person name="Schmutz J."/>
            <person name="Grimwood J."/>
            <person name="Vrebalov J."/>
            <person name="Bart R.S."/>
            <person name="Amuge T."/>
            <person name="Ferguson M.E."/>
            <person name="Green R."/>
            <person name="Putnam N."/>
            <person name="Stites J."/>
            <person name="Rounsley S."/>
            <person name="Rokhsar D.S."/>
        </authorList>
    </citation>
    <scope>NUCLEOTIDE SEQUENCE [LARGE SCALE GENOMIC DNA]</scope>
    <source>
        <tissue evidence="15">Leaf</tissue>
    </source>
</reference>
<comment type="cofactor">
    <cofactor evidence="1 12">
        <name>heme</name>
        <dbReference type="ChEBI" id="CHEBI:30413"/>
    </cofactor>
</comment>
<feature type="transmembrane region" description="Helical" evidence="14">
    <location>
        <begin position="6"/>
        <end position="23"/>
    </location>
</feature>
<dbReference type="GO" id="GO:0004497">
    <property type="term" value="F:monooxygenase activity"/>
    <property type="evidence" value="ECO:0000318"/>
    <property type="project" value="GO_Central"/>
</dbReference>
<dbReference type="Gene3D" id="1.10.630.10">
    <property type="entry name" value="Cytochrome P450"/>
    <property type="match status" value="1"/>
</dbReference>
<protein>
    <recommendedName>
        <fullName evidence="16">Cytochrome P450</fullName>
    </recommendedName>
</protein>
<dbReference type="PANTHER" id="PTHR24286:SF90">
    <property type="entry name" value="CYTOCHROME P450"/>
    <property type="match status" value="1"/>
</dbReference>
<keyword evidence="6 12" id="KW-0479">Metal-binding</keyword>
<dbReference type="OrthoDB" id="1372046at2759"/>
<dbReference type="PRINTS" id="PR00463">
    <property type="entry name" value="EP450I"/>
</dbReference>
<dbReference type="PROSITE" id="PS00086">
    <property type="entry name" value="CYTOCHROME_P450"/>
    <property type="match status" value="1"/>
</dbReference>
<comment type="subcellular location">
    <subcellularLocation>
        <location evidence="2">Membrane</location>
        <topology evidence="2">Single-pass membrane protein</topology>
    </subcellularLocation>
</comment>
<evidence type="ECO:0008006" key="16">
    <source>
        <dbReference type="Google" id="ProtNLM"/>
    </source>
</evidence>
<evidence type="ECO:0000256" key="8">
    <source>
        <dbReference type="ARBA" id="ARBA00023002"/>
    </source>
</evidence>
<evidence type="ECO:0000256" key="1">
    <source>
        <dbReference type="ARBA" id="ARBA00001971"/>
    </source>
</evidence>
<evidence type="ECO:0000256" key="3">
    <source>
        <dbReference type="ARBA" id="ARBA00010617"/>
    </source>
</evidence>
<evidence type="ECO:0000313" key="15">
    <source>
        <dbReference type="EMBL" id="OAY50418.1"/>
    </source>
</evidence>
<dbReference type="Pfam" id="PF00067">
    <property type="entry name" value="p450"/>
    <property type="match status" value="1"/>
</dbReference>
<dbReference type="GO" id="GO:0016020">
    <property type="term" value="C:membrane"/>
    <property type="evidence" value="ECO:0007669"/>
    <property type="project" value="UniProtKB-SubCell"/>
</dbReference>
<dbReference type="AlphaFoldDB" id="A0A2C9VVZ0"/>
<evidence type="ECO:0000256" key="7">
    <source>
        <dbReference type="ARBA" id="ARBA00022989"/>
    </source>
</evidence>
<keyword evidence="8 13" id="KW-0560">Oxidoreductase</keyword>
<dbReference type="PANTHER" id="PTHR24286">
    <property type="entry name" value="CYTOCHROME P450 26"/>
    <property type="match status" value="1"/>
</dbReference>
<evidence type="ECO:0000256" key="10">
    <source>
        <dbReference type="ARBA" id="ARBA00023033"/>
    </source>
</evidence>
<dbReference type="GO" id="GO:0020037">
    <property type="term" value="F:heme binding"/>
    <property type="evidence" value="ECO:0007669"/>
    <property type="project" value="InterPro"/>
</dbReference>
<gene>
    <name evidence="15" type="ORF">MANES_05G134000</name>
</gene>
<feature type="transmembrane region" description="Helical" evidence="14">
    <location>
        <begin position="274"/>
        <end position="301"/>
    </location>
</feature>
<dbReference type="PRINTS" id="PR00385">
    <property type="entry name" value="P450"/>
</dbReference>
<evidence type="ECO:0000256" key="14">
    <source>
        <dbReference type="SAM" id="Phobius"/>
    </source>
</evidence>
<keyword evidence="11 14" id="KW-0472">Membrane</keyword>
<keyword evidence="9 12" id="KW-0408">Iron</keyword>
<feature type="binding site" description="axial binding residue" evidence="12">
    <location>
        <position position="425"/>
    </location>
    <ligand>
        <name>heme</name>
        <dbReference type="ChEBI" id="CHEBI:30413"/>
    </ligand>
    <ligandPart>
        <name>Fe</name>
        <dbReference type="ChEBI" id="CHEBI:18248"/>
    </ligandPart>
</feature>
<dbReference type="InterPro" id="IPR001128">
    <property type="entry name" value="Cyt_P450"/>
</dbReference>
<dbReference type="FunFam" id="1.10.630.10:FF:000020">
    <property type="entry name" value="Cytochrome P450 family protein"/>
    <property type="match status" value="1"/>
</dbReference>